<protein>
    <recommendedName>
        <fullName evidence="2">HD domain-containing protein</fullName>
    </recommendedName>
</protein>
<comment type="caution">
    <text evidence="1">The sequence shown here is derived from an EMBL/GenBank/DDBJ whole genome shotgun (WGS) entry which is preliminary data.</text>
</comment>
<dbReference type="EMBL" id="LAZR01027697">
    <property type="protein sequence ID" value="KKL64916.1"/>
    <property type="molecule type" value="Genomic_DNA"/>
</dbReference>
<feature type="non-terminal residue" evidence="1">
    <location>
        <position position="417"/>
    </location>
</feature>
<proteinExistence type="predicted"/>
<gene>
    <name evidence="1" type="ORF">LCGC14_2160210</name>
</gene>
<dbReference type="AlphaFoldDB" id="A0A0F9EFA0"/>
<organism evidence="1">
    <name type="scientific">marine sediment metagenome</name>
    <dbReference type="NCBI Taxonomy" id="412755"/>
    <lineage>
        <taxon>unclassified sequences</taxon>
        <taxon>metagenomes</taxon>
        <taxon>ecological metagenomes</taxon>
    </lineage>
</organism>
<reference evidence="1" key="1">
    <citation type="journal article" date="2015" name="Nature">
        <title>Complex archaea that bridge the gap between prokaryotes and eukaryotes.</title>
        <authorList>
            <person name="Spang A."/>
            <person name="Saw J.H."/>
            <person name="Jorgensen S.L."/>
            <person name="Zaremba-Niedzwiedzka K."/>
            <person name="Martijn J."/>
            <person name="Lind A.E."/>
            <person name="van Eijk R."/>
            <person name="Schleper C."/>
            <person name="Guy L."/>
            <person name="Ettema T.J."/>
        </authorList>
    </citation>
    <scope>NUCLEOTIDE SEQUENCE</scope>
</reference>
<evidence type="ECO:0008006" key="2">
    <source>
        <dbReference type="Google" id="ProtNLM"/>
    </source>
</evidence>
<name>A0A0F9EFA0_9ZZZZ</name>
<sequence>MSTNYLDDEFLIQYFLDNYKKAIFLKRKAFTNDIKERLKELLANEKKIKETTSKATWKGFIPKSQQIKIEIIHELWELMLKEAMYCLRDQDPEDPNEFRQDFGIIDVKKYFEKFSEFEEVLYGTNRYYRDHSLHVIRVFFLGFYLLTSLLTEKNELQINFESIRIFHSELVNDLTISIEEKQAIWTIIALTHDLGYPIEKIDEINDKITGLIQYYGPSGIEEFKYRLPLQNQFLNDFVLKFISSKLTQKEVKEEYYTVIQNKYYLKFAKAFENFSHGIMSCILLMKHLVYFKESDYSHSRLNSLNNRDAIQFLIRRSILRSIASHDNQDIYHVHPNNFLFMLAFCDDLQEWDRPRITQRFQPSDNIIVKSFNSNIISFEKHLNFPEKSPFSEDDIKNYARSIKKYIKLFRSGPVSEK</sequence>
<evidence type="ECO:0000313" key="1">
    <source>
        <dbReference type="EMBL" id="KKL64916.1"/>
    </source>
</evidence>
<accession>A0A0F9EFA0</accession>